<keyword evidence="2" id="KW-0812">Transmembrane</keyword>
<evidence type="ECO:0000256" key="2">
    <source>
        <dbReference type="SAM" id="Phobius"/>
    </source>
</evidence>
<feature type="coiled-coil region" evidence="1">
    <location>
        <begin position="49"/>
        <end position="76"/>
    </location>
</feature>
<feature type="transmembrane region" description="Helical" evidence="2">
    <location>
        <begin position="28"/>
        <end position="49"/>
    </location>
</feature>
<sequence>MSGRTESCNKENLISSEHSSYLRTVPSIVIYSVCIGCFFIVTTVCGIFIKQTRSKRANQTEKHNRQQNDIQKVQNLEVPSKMNMIELESIYDEIDEVSIKVDDSSLSKKRTNINSELSSDDISESDHENIKNEDYLNPYQPIVQDIEKHDYEIVRERFNNVDRIENNIISHNGNEENSLKNL</sequence>
<organism evidence="3 4">
    <name type="scientific">Mytilus coruscus</name>
    <name type="common">Sea mussel</name>
    <dbReference type="NCBI Taxonomy" id="42192"/>
    <lineage>
        <taxon>Eukaryota</taxon>
        <taxon>Metazoa</taxon>
        <taxon>Spiralia</taxon>
        <taxon>Lophotrochozoa</taxon>
        <taxon>Mollusca</taxon>
        <taxon>Bivalvia</taxon>
        <taxon>Autobranchia</taxon>
        <taxon>Pteriomorphia</taxon>
        <taxon>Mytilida</taxon>
        <taxon>Mytiloidea</taxon>
        <taxon>Mytilidae</taxon>
        <taxon>Mytilinae</taxon>
        <taxon>Mytilus</taxon>
    </lineage>
</organism>
<evidence type="ECO:0000313" key="3">
    <source>
        <dbReference type="EMBL" id="CAC5376421.1"/>
    </source>
</evidence>
<gene>
    <name evidence="3" type="ORF">MCOR_13070</name>
</gene>
<keyword evidence="2" id="KW-0472">Membrane</keyword>
<keyword evidence="1" id="KW-0175">Coiled coil</keyword>
<name>A0A6J8AZZ7_MYTCO</name>
<keyword evidence="4" id="KW-1185">Reference proteome</keyword>
<proteinExistence type="predicted"/>
<accession>A0A6J8AZZ7</accession>
<reference evidence="3 4" key="1">
    <citation type="submission" date="2020-06" db="EMBL/GenBank/DDBJ databases">
        <authorList>
            <person name="Li R."/>
            <person name="Bekaert M."/>
        </authorList>
    </citation>
    <scope>NUCLEOTIDE SEQUENCE [LARGE SCALE GENOMIC DNA]</scope>
    <source>
        <strain evidence="4">wild</strain>
    </source>
</reference>
<dbReference type="OrthoDB" id="10444167at2759"/>
<keyword evidence="2" id="KW-1133">Transmembrane helix</keyword>
<dbReference type="AlphaFoldDB" id="A0A6J8AZZ7"/>
<dbReference type="Proteomes" id="UP000507470">
    <property type="component" value="Unassembled WGS sequence"/>
</dbReference>
<dbReference type="EMBL" id="CACVKT020002187">
    <property type="protein sequence ID" value="CAC5376421.1"/>
    <property type="molecule type" value="Genomic_DNA"/>
</dbReference>
<evidence type="ECO:0000256" key="1">
    <source>
        <dbReference type="SAM" id="Coils"/>
    </source>
</evidence>
<protein>
    <submittedName>
        <fullName evidence="3">Uncharacterized protein</fullName>
    </submittedName>
</protein>
<evidence type="ECO:0000313" key="4">
    <source>
        <dbReference type="Proteomes" id="UP000507470"/>
    </source>
</evidence>